<evidence type="ECO:0000259" key="4">
    <source>
        <dbReference type="Pfam" id="PF23658"/>
    </source>
</evidence>
<dbReference type="InterPro" id="IPR005151">
    <property type="entry name" value="Tail-specific_protease"/>
</dbReference>
<feature type="domain" description="CPAF-like PDZ" evidence="4">
    <location>
        <begin position="149"/>
        <end position="268"/>
    </location>
</feature>
<sequence length="667" mass="72315">MYLKAKLFAPVALAAVCGANIARDIEPCAQITNMVSSANQAQTSTSIPHELAYQCLMSMPFDSDRAVVFLTQVRKMLEFQSTVDILKDPPSGYDMPAVDLLGGIDSILDNVNNETYSSQFEMDLDVSNLITSAHDGHLVFQLCSQSIFSFQIDLPLVSISSDGLSLPEVYTMSDAKAQKDGSKDVSSIESINGTAVAEYLESYAFSQSLQDRDAQYNRVFPALARTFTNTPTNQKGIWVSNGAWTEGSELTIQYSNGSSHTVQKIATPMERYFSYQNGTELYNINCLPQSLPTETSSDAGAEQASEATGLPGATLGNPESSIAGYSSNLTGLQDTAILFLPTFSSSPSQVAQVAVDFLQNVTAAGKKNILIDVTANPGGYMSTGIDMSRIFFPNSFPYTATRFRAHETAKYLTQAYSRDNTKDTSNIFAYKEMVTPNQQAGFSSWEDLYGPHDILGSSSSSLLANFNYTSSSSMSFPINGYGSVPLNPDKALFPAENIAIITDGDCVSTCAFFVKLMKRQGVRTIAFGGRPTNEPMQGVGSVKGGQSLGVDYINGYIQQANTLIRNAANTSSPLLTRAEWKKFNESSPSLAESFAWSGNLNLRNEYDPDDDETPLQFVYEAAECRLFYTLENYLQQETVWQAAAKAMFGSFGCVNGSTGGTGSLDDS</sequence>
<name>A0AAD6D859_9EURO</name>
<feature type="region of interest" description="Disordered" evidence="1">
    <location>
        <begin position="293"/>
        <end position="316"/>
    </location>
</feature>
<dbReference type="InterPro" id="IPR029045">
    <property type="entry name" value="ClpP/crotonase-like_dom_sf"/>
</dbReference>
<dbReference type="PANTHER" id="PTHR37049:SF4">
    <property type="entry name" value="RHODANESE DOMAIN-CONTAINING PROTEIN"/>
    <property type="match status" value="1"/>
</dbReference>
<keyword evidence="2" id="KW-0732">Signal</keyword>
<evidence type="ECO:0000313" key="5">
    <source>
        <dbReference type="EMBL" id="KAJ5557188.1"/>
    </source>
</evidence>
<dbReference type="Proteomes" id="UP001220324">
    <property type="component" value="Unassembled WGS sequence"/>
</dbReference>
<dbReference type="InterPro" id="IPR052766">
    <property type="entry name" value="S41A_metabolite_peptidase"/>
</dbReference>
<proteinExistence type="predicted"/>
<dbReference type="Gene3D" id="3.90.226.10">
    <property type="entry name" value="2-enoyl-CoA Hydratase, Chain A, domain 1"/>
    <property type="match status" value="1"/>
</dbReference>
<dbReference type="Pfam" id="PF03572">
    <property type="entry name" value="Peptidase_S41"/>
    <property type="match status" value="1"/>
</dbReference>
<protein>
    <submittedName>
        <fullName evidence="5">Interphotoreceptor retinol-binding</fullName>
    </submittedName>
</protein>
<keyword evidence="6" id="KW-1185">Reference proteome</keyword>
<evidence type="ECO:0000313" key="6">
    <source>
        <dbReference type="Proteomes" id="UP001220324"/>
    </source>
</evidence>
<dbReference type="GO" id="GO:0006508">
    <property type="term" value="P:proteolysis"/>
    <property type="evidence" value="ECO:0007669"/>
    <property type="project" value="InterPro"/>
</dbReference>
<feature type="signal peptide" evidence="2">
    <location>
        <begin position="1"/>
        <end position="19"/>
    </location>
</feature>
<dbReference type="AlphaFoldDB" id="A0AAD6D859"/>
<feature type="domain" description="Tail specific protease" evidence="3">
    <location>
        <begin position="335"/>
        <end position="525"/>
    </location>
</feature>
<dbReference type="Pfam" id="PF23658">
    <property type="entry name" value="PDZ_CPAF_rel"/>
    <property type="match status" value="1"/>
</dbReference>
<organism evidence="5 6">
    <name type="scientific">Penicillium frequentans</name>
    <dbReference type="NCBI Taxonomy" id="3151616"/>
    <lineage>
        <taxon>Eukaryota</taxon>
        <taxon>Fungi</taxon>
        <taxon>Dikarya</taxon>
        <taxon>Ascomycota</taxon>
        <taxon>Pezizomycotina</taxon>
        <taxon>Eurotiomycetes</taxon>
        <taxon>Eurotiomycetidae</taxon>
        <taxon>Eurotiales</taxon>
        <taxon>Aspergillaceae</taxon>
        <taxon>Penicillium</taxon>
    </lineage>
</organism>
<reference evidence="5 6" key="1">
    <citation type="journal article" date="2023" name="IMA Fungus">
        <title>Comparative genomic study of the Penicillium genus elucidates a diverse pangenome and 15 lateral gene transfer events.</title>
        <authorList>
            <person name="Petersen C."/>
            <person name="Sorensen T."/>
            <person name="Nielsen M.R."/>
            <person name="Sondergaard T.E."/>
            <person name="Sorensen J.L."/>
            <person name="Fitzpatrick D.A."/>
            <person name="Frisvad J.C."/>
            <person name="Nielsen K.L."/>
        </authorList>
    </citation>
    <scope>NUCLEOTIDE SEQUENCE [LARGE SCALE GENOMIC DNA]</scope>
    <source>
        <strain evidence="5 6">IBT 35679</strain>
    </source>
</reference>
<evidence type="ECO:0000259" key="3">
    <source>
        <dbReference type="Pfam" id="PF03572"/>
    </source>
</evidence>
<accession>A0AAD6D859</accession>
<dbReference type="GO" id="GO:0008236">
    <property type="term" value="F:serine-type peptidase activity"/>
    <property type="evidence" value="ECO:0007669"/>
    <property type="project" value="InterPro"/>
</dbReference>
<evidence type="ECO:0000256" key="1">
    <source>
        <dbReference type="SAM" id="MobiDB-lite"/>
    </source>
</evidence>
<dbReference type="SUPFAM" id="SSF52096">
    <property type="entry name" value="ClpP/crotonase"/>
    <property type="match status" value="1"/>
</dbReference>
<dbReference type="EMBL" id="JAQIZZ010000001">
    <property type="protein sequence ID" value="KAJ5557188.1"/>
    <property type="molecule type" value="Genomic_DNA"/>
</dbReference>
<evidence type="ECO:0000256" key="2">
    <source>
        <dbReference type="SAM" id="SignalP"/>
    </source>
</evidence>
<dbReference type="InterPro" id="IPR056186">
    <property type="entry name" value="PDZ_CPAF-rel"/>
</dbReference>
<dbReference type="PANTHER" id="PTHR37049">
    <property type="entry name" value="PEPTIDASE S41 FAMILY PROTEIN"/>
    <property type="match status" value="1"/>
</dbReference>
<comment type="caution">
    <text evidence="5">The sequence shown here is derived from an EMBL/GenBank/DDBJ whole genome shotgun (WGS) entry which is preliminary data.</text>
</comment>
<gene>
    <name evidence="5" type="ORF">N7494_001103</name>
</gene>
<feature type="chain" id="PRO_5041926073" evidence="2">
    <location>
        <begin position="20"/>
        <end position="667"/>
    </location>
</feature>